<organism evidence="2 3">
    <name type="scientific">Linum trigynum</name>
    <dbReference type="NCBI Taxonomy" id="586398"/>
    <lineage>
        <taxon>Eukaryota</taxon>
        <taxon>Viridiplantae</taxon>
        <taxon>Streptophyta</taxon>
        <taxon>Embryophyta</taxon>
        <taxon>Tracheophyta</taxon>
        <taxon>Spermatophyta</taxon>
        <taxon>Magnoliopsida</taxon>
        <taxon>eudicotyledons</taxon>
        <taxon>Gunneridae</taxon>
        <taxon>Pentapetalae</taxon>
        <taxon>rosids</taxon>
        <taxon>fabids</taxon>
        <taxon>Malpighiales</taxon>
        <taxon>Linaceae</taxon>
        <taxon>Linum</taxon>
    </lineage>
</organism>
<evidence type="ECO:0000313" key="2">
    <source>
        <dbReference type="EMBL" id="CAL1387976.1"/>
    </source>
</evidence>
<accession>A0AAV2EPS4</accession>
<dbReference type="EMBL" id="OZ034818">
    <property type="protein sequence ID" value="CAL1387976.1"/>
    <property type="molecule type" value="Genomic_DNA"/>
</dbReference>
<dbReference type="Proteomes" id="UP001497516">
    <property type="component" value="Chromosome 5"/>
</dbReference>
<reference evidence="2 3" key="1">
    <citation type="submission" date="2024-04" db="EMBL/GenBank/DDBJ databases">
        <authorList>
            <person name="Fracassetti M."/>
        </authorList>
    </citation>
    <scope>NUCLEOTIDE SEQUENCE [LARGE SCALE GENOMIC DNA]</scope>
</reference>
<sequence>MNSVVSSFGWWKERMHRHKLPGGCLACWKQKVERKIGAIQMHGRTLLLINDGVYCGGAVAAQREERGAMTEVADEDENRPRIGGQGR</sequence>
<evidence type="ECO:0000256" key="1">
    <source>
        <dbReference type="SAM" id="MobiDB-lite"/>
    </source>
</evidence>
<evidence type="ECO:0000313" key="3">
    <source>
        <dbReference type="Proteomes" id="UP001497516"/>
    </source>
</evidence>
<keyword evidence="3" id="KW-1185">Reference proteome</keyword>
<gene>
    <name evidence="2" type="ORF">LTRI10_LOCUS28927</name>
</gene>
<name>A0AAV2EPS4_9ROSI</name>
<feature type="region of interest" description="Disordered" evidence="1">
    <location>
        <begin position="65"/>
        <end position="87"/>
    </location>
</feature>
<proteinExistence type="predicted"/>
<dbReference type="AlphaFoldDB" id="A0AAV2EPS4"/>
<protein>
    <submittedName>
        <fullName evidence="2">Uncharacterized protein</fullName>
    </submittedName>
</protein>